<keyword evidence="3 6" id="KW-0808">Transferase</keyword>
<keyword evidence="1" id="KW-0963">Cytoplasm</keyword>
<dbReference type="InterPro" id="IPR031341">
    <property type="entry name" value="Methyltr_RsmF_N"/>
</dbReference>
<dbReference type="InterPro" id="IPR049560">
    <property type="entry name" value="MeTrfase_RsmB-F_NOP2_cat"/>
</dbReference>
<dbReference type="SUPFAM" id="SSF53335">
    <property type="entry name" value="S-adenosyl-L-methionine-dependent methyltransferases"/>
    <property type="match status" value="1"/>
</dbReference>
<organism evidence="8 9">
    <name type="scientific">Candidatus Fimicola merdigallinarum</name>
    <dbReference type="NCBI Taxonomy" id="2840819"/>
    <lineage>
        <taxon>Bacteria</taxon>
        <taxon>Bacillati</taxon>
        <taxon>Bacillota</taxon>
        <taxon>Clostridia</taxon>
        <taxon>Lachnospirales</taxon>
        <taxon>Lachnospiraceae</taxon>
        <taxon>Lachnospiraceae incertae sedis</taxon>
        <taxon>Candidatus Fimicola</taxon>
    </lineage>
</organism>
<keyword evidence="4 6" id="KW-0949">S-adenosyl-L-methionine</keyword>
<dbReference type="AlphaFoldDB" id="A0A9D9DXI7"/>
<reference evidence="8" key="2">
    <citation type="journal article" date="2021" name="PeerJ">
        <title>Extensive microbial diversity within the chicken gut microbiome revealed by metagenomics and culture.</title>
        <authorList>
            <person name="Gilroy R."/>
            <person name="Ravi A."/>
            <person name="Getino M."/>
            <person name="Pursley I."/>
            <person name="Horton D.L."/>
            <person name="Alikhan N.F."/>
            <person name="Baker D."/>
            <person name="Gharbi K."/>
            <person name="Hall N."/>
            <person name="Watson M."/>
            <person name="Adriaenssens E.M."/>
            <person name="Foster-Nyarko E."/>
            <person name="Jarju S."/>
            <person name="Secka A."/>
            <person name="Antonio M."/>
            <person name="Oren A."/>
            <person name="Chaudhuri R.R."/>
            <person name="La Ragione R."/>
            <person name="Hildebrand F."/>
            <person name="Pallen M.J."/>
        </authorList>
    </citation>
    <scope>NUCLEOTIDE SEQUENCE</scope>
    <source>
        <strain evidence="8">F6-4510</strain>
    </source>
</reference>
<dbReference type="GO" id="GO:0006396">
    <property type="term" value="P:RNA processing"/>
    <property type="evidence" value="ECO:0007669"/>
    <property type="project" value="InterPro"/>
</dbReference>
<keyword evidence="5 6" id="KW-0694">RNA-binding</keyword>
<feature type="binding site" evidence="6">
    <location>
        <position position="133"/>
    </location>
    <ligand>
        <name>S-adenosyl-L-methionine</name>
        <dbReference type="ChEBI" id="CHEBI:59789"/>
    </ligand>
</feature>
<dbReference type="InterPro" id="IPR031340">
    <property type="entry name" value="RsmF_methylt_CI"/>
</dbReference>
<dbReference type="PANTHER" id="PTHR22807">
    <property type="entry name" value="NOP2 YEAST -RELATED NOL1/NOP2/FMU SUN DOMAIN-CONTAINING"/>
    <property type="match status" value="1"/>
</dbReference>
<evidence type="ECO:0000256" key="6">
    <source>
        <dbReference type="PROSITE-ProRule" id="PRU01023"/>
    </source>
</evidence>
<feature type="domain" description="SAM-dependent MTase RsmB/NOP-type" evidence="7">
    <location>
        <begin position="17"/>
        <end position="302"/>
    </location>
</feature>
<evidence type="ECO:0000313" key="8">
    <source>
        <dbReference type="EMBL" id="MBO8434802.1"/>
    </source>
</evidence>
<protein>
    <submittedName>
        <fullName evidence="8">RsmB/NOP family class I SAM-dependent RNA methyltransferase</fullName>
    </submittedName>
</protein>
<evidence type="ECO:0000256" key="4">
    <source>
        <dbReference type="ARBA" id="ARBA00022691"/>
    </source>
</evidence>
<name>A0A9D9DXI7_9FIRM</name>
<dbReference type="GO" id="GO:0008757">
    <property type="term" value="F:S-adenosylmethionine-dependent methyltransferase activity"/>
    <property type="evidence" value="ECO:0007669"/>
    <property type="project" value="InterPro"/>
</dbReference>
<sequence>MKLPLEFVDKMKAMLGDEYEAYEKSFDDKRLYGLRINTMKISREEFLNRNVYETEDVHWCKEGFYYKEGERPSKHPYYHAGMYYLQEPSAMSPGAVIDIEEGDRVLDICAAPGGKSTQVGARLNNTGVLVSNDISTSRIKALVKNIEIFGIKNSIITNESPKKLRTKFEGYFDKIIIDAPCSGEGMFRKEPDVIKAWGDSMTKFCIEQQADILEHASAMLKSGGMILYSTCTFAPEENEKSVNDFLNRHSEFEVVKISDEYGFEAGHPEWIENGREELKGCARLFPHKIKGEGHFLALLRHKGEKYENSNLFEYEKSDNDKRIELFYEFCDKYLNIRPEGVFKVYGTYLYLLPEGVPNLKGLRVIRSGWLLGEFKKNRFEPSQAFAMGLKKEDIKIAVDLPLSDPNVIKYLKGETIDVDSQGEGWCVVLVDGNPLGWGKIKNGRIKNKYFVSWKWN</sequence>
<dbReference type="InterPro" id="IPR001678">
    <property type="entry name" value="MeTrfase_RsmB-F_NOP2_dom"/>
</dbReference>
<evidence type="ECO:0000259" key="7">
    <source>
        <dbReference type="PROSITE" id="PS51686"/>
    </source>
</evidence>
<reference evidence="8" key="1">
    <citation type="submission" date="2020-10" db="EMBL/GenBank/DDBJ databases">
        <authorList>
            <person name="Gilroy R."/>
        </authorList>
    </citation>
    <scope>NUCLEOTIDE SEQUENCE</scope>
    <source>
        <strain evidence="8">F6-4510</strain>
    </source>
</reference>
<dbReference type="Gene3D" id="3.40.50.150">
    <property type="entry name" value="Vaccinia Virus protein VP39"/>
    <property type="match status" value="1"/>
</dbReference>
<dbReference type="EMBL" id="JADIMX010000107">
    <property type="protein sequence ID" value="MBO8434802.1"/>
    <property type="molecule type" value="Genomic_DNA"/>
</dbReference>
<evidence type="ECO:0000313" key="9">
    <source>
        <dbReference type="Proteomes" id="UP000823611"/>
    </source>
</evidence>
<dbReference type="Pfam" id="PF17125">
    <property type="entry name" value="Methyltr_RsmF_N"/>
    <property type="match status" value="1"/>
</dbReference>
<dbReference type="GO" id="GO:0003723">
    <property type="term" value="F:RNA binding"/>
    <property type="evidence" value="ECO:0007669"/>
    <property type="project" value="UniProtKB-UniRule"/>
</dbReference>
<dbReference type="CDD" id="cd21147">
    <property type="entry name" value="RsmF_methylt_CTD1"/>
    <property type="match status" value="1"/>
</dbReference>
<dbReference type="PROSITE" id="PS51686">
    <property type="entry name" value="SAM_MT_RSMB_NOP"/>
    <property type="match status" value="1"/>
</dbReference>
<evidence type="ECO:0000256" key="3">
    <source>
        <dbReference type="ARBA" id="ARBA00022679"/>
    </source>
</evidence>
<dbReference type="InterPro" id="IPR011023">
    <property type="entry name" value="Nop2p"/>
</dbReference>
<keyword evidence="2 6" id="KW-0489">Methyltransferase</keyword>
<evidence type="ECO:0000256" key="1">
    <source>
        <dbReference type="ARBA" id="ARBA00022490"/>
    </source>
</evidence>
<evidence type="ECO:0000256" key="2">
    <source>
        <dbReference type="ARBA" id="ARBA00022603"/>
    </source>
</evidence>
<dbReference type="PRINTS" id="PR02008">
    <property type="entry name" value="RCMTFAMILY"/>
</dbReference>
<dbReference type="GO" id="GO:0008173">
    <property type="term" value="F:RNA methyltransferase activity"/>
    <property type="evidence" value="ECO:0007669"/>
    <property type="project" value="InterPro"/>
</dbReference>
<dbReference type="GO" id="GO:0001510">
    <property type="term" value="P:RNA methylation"/>
    <property type="evidence" value="ECO:0007669"/>
    <property type="project" value="InterPro"/>
</dbReference>
<feature type="binding site" evidence="6">
    <location>
        <begin position="109"/>
        <end position="115"/>
    </location>
    <ligand>
        <name>S-adenosyl-L-methionine</name>
        <dbReference type="ChEBI" id="CHEBI:59789"/>
    </ligand>
</feature>
<gene>
    <name evidence="8" type="ORF">IAC55_05740</name>
</gene>
<comment type="similarity">
    <text evidence="6">Belongs to the class I-like SAM-binding methyltransferase superfamily. RsmB/NOP family.</text>
</comment>
<dbReference type="Gene3D" id="2.30.130.60">
    <property type="match status" value="1"/>
</dbReference>
<dbReference type="InterPro" id="IPR029063">
    <property type="entry name" value="SAM-dependent_MTases_sf"/>
</dbReference>
<dbReference type="Proteomes" id="UP000823611">
    <property type="component" value="Unassembled WGS sequence"/>
</dbReference>
<dbReference type="Pfam" id="PF17126">
    <property type="entry name" value="RsmF_methylt_CI"/>
    <property type="match status" value="1"/>
</dbReference>
<dbReference type="PANTHER" id="PTHR22807:SF30">
    <property type="entry name" value="28S RRNA (CYTOSINE(4447)-C(5))-METHYLTRANSFERASE-RELATED"/>
    <property type="match status" value="1"/>
</dbReference>
<feature type="active site" description="Nucleophile" evidence="6">
    <location>
        <position position="231"/>
    </location>
</feature>
<proteinExistence type="inferred from homology"/>
<dbReference type="Pfam" id="PF13636">
    <property type="entry name" value="Methyltranf_PUA"/>
    <property type="match status" value="1"/>
</dbReference>
<dbReference type="Gene3D" id="3.30.70.1170">
    <property type="entry name" value="Sun protein, domain 3"/>
    <property type="match status" value="1"/>
</dbReference>
<accession>A0A9D9DXI7</accession>
<evidence type="ECO:0000256" key="5">
    <source>
        <dbReference type="ARBA" id="ARBA00022884"/>
    </source>
</evidence>
<dbReference type="NCBIfam" id="TIGR00446">
    <property type="entry name" value="nop2p"/>
    <property type="match status" value="1"/>
</dbReference>
<comment type="caution">
    <text evidence="8">The sequence shown here is derived from an EMBL/GenBank/DDBJ whole genome shotgun (WGS) entry which is preliminary data.</text>
</comment>
<dbReference type="Pfam" id="PF01189">
    <property type="entry name" value="Methyltr_RsmB-F"/>
    <property type="match status" value="1"/>
</dbReference>
<feature type="binding site" evidence="6">
    <location>
        <position position="178"/>
    </location>
    <ligand>
        <name>S-adenosyl-L-methionine</name>
        <dbReference type="ChEBI" id="CHEBI:59789"/>
    </ligand>
</feature>
<dbReference type="InterPro" id="IPR023267">
    <property type="entry name" value="RCMT"/>
</dbReference>
<dbReference type="InterPro" id="IPR027391">
    <property type="entry name" value="Nol1_Nop2_Fmu_2"/>
</dbReference>
<comment type="caution">
    <text evidence="6">Lacks conserved residue(s) required for the propagation of feature annotation.</text>
</comment>